<feature type="domain" description="C-methyltransferase" evidence="2">
    <location>
        <begin position="250"/>
        <end position="404"/>
    </location>
</feature>
<accession>A0A1F5WP08</accession>
<evidence type="ECO:0000259" key="2">
    <source>
        <dbReference type="Pfam" id="PF08484"/>
    </source>
</evidence>
<dbReference type="Pfam" id="PF08484">
    <property type="entry name" value="Methyltransf_14"/>
    <property type="match status" value="1"/>
</dbReference>
<reference evidence="3 4" key="1">
    <citation type="journal article" date="2016" name="Nat. Commun.">
        <title>Thousands of microbial genomes shed light on interconnected biogeochemical processes in an aquifer system.</title>
        <authorList>
            <person name="Anantharaman K."/>
            <person name="Brown C.T."/>
            <person name="Hug L.A."/>
            <person name="Sharon I."/>
            <person name="Castelle C.J."/>
            <person name="Probst A.J."/>
            <person name="Thomas B.C."/>
            <person name="Singh A."/>
            <person name="Wilkins M.J."/>
            <person name="Karaoz U."/>
            <person name="Brodie E.L."/>
            <person name="Williams K.H."/>
            <person name="Hubbard S.S."/>
            <person name="Banfield J.F."/>
        </authorList>
    </citation>
    <scope>NUCLEOTIDE SEQUENCE [LARGE SCALE GENOMIC DNA]</scope>
</reference>
<dbReference type="Gene3D" id="6.20.50.110">
    <property type="entry name" value="Methyltransferase, zinc-binding domain"/>
    <property type="match status" value="1"/>
</dbReference>
<dbReference type="PANTHER" id="PTHR43861:SF5">
    <property type="entry name" value="BLL5978 PROTEIN"/>
    <property type="match status" value="1"/>
</dbReference>
<evidence type="ECO:0000313" key="4">
    <source>
        <dbReference type="Proteomes" id="UP000177723"/>
    </source>
</evidence>
<dbReference type="InterPro" id="IPR038576">
    <property type="entry name" value="Methyltransf_Zn-bd_dom_put_sf"/>
</dbReference>
<dbReference type="EMBL" id="MFHT01000020">
    <property type="protein sequence ID" value="OGF77385.1"/>
    <property type="molecule type" value="Genomic_DNA"/>
</dbReference>
<dbReference type="Pfam" id="PF13489">
    <property type="entry name" value="Methyltransf_23"/>
    <property type="match status" value="1"/>
</dbReference>
<protein>
    <recommendedName>
        <fullName evidence="5">Methyltransferase</fullName>
    </recommendedName>
</protein>
<feature type="domain" description="Methyltransferase putative zinc binding" evidence="1">
    <location>
        <begin position="12"/>
        <end position="71"/>
    </location>
</feature>
<dbReference type="Pfam" id="PF08421">
    <property type="entry name" value="Methyltransf_13"/>
    <property type="match status" value="1"/>
</dbReference>
<dbReference type="InterPro" id="IPR029063">
    <property type="entry name" value="SAM-dependent_MTases_sf"/>
</dbReference>
<dbReference type="Gene3D" id="3.40.50.150">
    <property type="entry name" value="Vaccinia Virus protein VP39"/>
    <property type="match status" value="1"/>
</dbReference>
<evidence type="ECO:0000313" key="3">
    <source>
        <dbReference type="EMBL" id="OGF77385.1"/>
    </source>
</evidence>
<name>A0A1F5WP08_9BACT</name>
<dbReference type="InterPro" id="IPR013630">
    <property type="entry name" value="Methyltransf_Zn-bd_dom_put"/>
</dbReference>
<dbReference type="PANTHER" id="PTHR43861">
    <property type="entry name" value="TRANS-ACONITATE 2-METHYLTRANSFERASE-RELATED"/>
    <property type="match status" value="1"/>
</dbReference>
<evidence type="ECO:0000259" key="1">
    <source>
        <dbReference type="Pfam" id="PF08421"/>
    </source>
</evidence>
<dbReference type="AlphaFoldDB" id="A0A1F5WP08"/>
<comment type="caution">
    <text evidence="3">The sequence shown here is derived from an EMBL/GenBank/DDBJ whole genome shotgun (WGS) entry which is preliminary data.</text>
</comment>
<evidence type="ECO:0008006" key="5">
    <source>
        <dbReference type="Google" id="ProtNLM"/>
    </source>
</evidence>
<sequence length="411" mass="46261">MMNGDMEKILACRSCGSSDLKSFFDLGEHPLANSLLKDPNEAEQFYPLSLSWCGNCELVQLNETIRPSIMFRNYPWVTGTSKTVRDFSQVFSELALKKSKKDNPFVLEVASNDGTFLMPFIKKGCRVLGVDPAENIVEIAVKNGVPTLPEFFNAEISKKILEEYGPADIVVARNVLYHLANLQDVMKGIEHVLADDGVLIVEFHYAGEMLKDLHYDSIYHEHVCYYTLKTFEGLLKRFGLYAFDLDISPINSGGLIVYVSKIKSEESEALKLLHKKEEVQGVNEFKNWEKFAKRALEHKEKLLEMLKGIEKGSTIIGWGASTRSSTLLNFCGVDSTFLPAIIDMNPLRQGLYTAGTHILITSAEEGMARNPNIIFILAWNFADEISGMLKDTYNFKGSRIIPLPNEPRIIK</sequence>
<gene>
    <name evidence="3" type="ORF">A3F23_00355</name>
</gene>
<dbReference type="Proteomes" id="UP000177723">
    <property type="component" value="Unassembled WGS sequence"/>
</dbReference>
<dbReference type="InterPro" id="IPR013691">
    <property type="entry name" value="MeTrfase_14"/>
</dbReference>
<dbReference type="Gene3D" id="3.40.50.720">
    <property type="entry name" value="NAD(P)-binding Rossmann-like Domain"/>
    <property type="match status" value="1"/>
</dbReference>
<dbReference type="SUPFAM" id="SSF53335">
    <property type="entry name" value="S-adenosyl-L-methionine-dependent methyltransferases"/>
    <property type="match status" value="1"/>
</dbReference>
<dbReference type="CDD" id="cd02440">
    <property type="entry name" value="AdoMet_MTases"/>
    <property type="match status" value="1"/>
</dbReference>
<organism evidence="3 4">
    <name type="scientific">Candidatus Giovannonibacteria bacterium RIFCSPHIGHO2_12_FULL_43_15</name>
    <dbReference type="NCBI Taxonomy" id="1798341"/>
    <lineage>
        <taxon>Bacteria</taxon>
        <taxon>Candidatus Giovannoniibacteriota</taxon>
    </lineage>
</organism>
<proteinExistence type="predicted"/>